<dbReference type="Proteomes" id="UP000298030">
    <property type="component" value="Unassembled WGS sequence"/>
</dbReference>
<proteinExistence type="predicted"/>
<dbReference type="Pfam" id="PF12937">
    <property type="entry name" value="F-box-like"/>
    <property type="match status" value="1"/>
</dbReference>
<accession>A0A4Y7SQU7</accession>
<dbReference type="InterPro" id="IPR001810">
    <property type="entry name" value="F-box_dom"/>
</dbReference>
<evidence type="ECO:0000313" key="2">
    <source>
        <dbReference type="EMBL" id="TEB24004.1"/>
    </source>
</evidence>
<dbReference type="STRING" id="71717.A0A4Y7SQU7"/>
<dbReference type="EMBL" id="QPFP01000071">
    <property type="protein sequence ID" value="TEB24004.1"/>
    <property type="molecule type" value="Genomic_DNA"/>
</dbReference>
<name>A0A4Y7SQU7_COPMI</name>
<reference evidence="2 3" key="1">
    <citation type="journal article" date="2019" name="Nat. Ecol. Evol.">
        <title>Megaphylogeny resolves global patterns of mushroom evolution.</title>
        <authorList>
            <person name="Varga T."/>
            <person name="Krizsan K."/>
            <person name="Foldi C."/>
            <person name="Dima B."/>
            <person name="Sanchez-Garcia M."/>
            <person name="Sanchez-Ramirez S."/>
            <person name="Szollosi G.J."/>
            <person name="Szarkandi J.G."/>
            <person name="Papp V."/>
            <person name="Albert L."/>
            <person name="Andreopoulos W."/>
            <person name="Angelini C."/>
            <person name="Antonin V."/>
            <person name="Barry K.W."/>
            <person name="Bougher N.L."/>
            <person name="Buchanan P."/>
            <person name="Buyck B."/>
            <person name="Bense V."/>
            <person name="Catcheside P."/>
            <person name="Chovatia M."/>
            <person name="Cooper J."/>
            <person name="Damon W."/>
            <person name="Desjardin D."/>
            <person name="Finy P."/>
            <person name="Geml J."/>
            <person name="Haridas S."/>
            <person name="Hughes K."/>
            <person name="Justo A."/>
            <person name="Karasinski D."/>
            <person name="Kautmanova I."/>
            <person name="Kiss B."/>
            <person name="Kocsube S."/>
            <person name="Kotiranta H."/>
            <person name="LaButti K.M."/>
            <person name="Lechner B.E."/>
            <person name="Liimatainen K."/>
            <person name="Lipzen A."/>
            <person name="Lukacs Z."/>
            <person name="Mihaltcheva S."/>
            <person name="Morgado L.N."/>
            <person name="Niskanen T."/>
            <person name="Noordeloos M.E."/>
            <person name="Ohm R.A."/>
            <person name="Ortiz-Santana B."/>
            <person name="Ovrebo C."/>
            <person name="Racz N."/>
            <person name="Riley R."/>
            <person name="Savchenko A."/>
            <person name="Shiryaev A."/>
            <person name="Soop K."/>
            <person name="Spirin V."/>
            <person name="Szebenyi C."/>
            <person name="Tomsovsky M."/>
            <person name="Tulloss R.E."/>
            <person name="Uehling J."/>
            <person name="Grigoriev I.V."/>
            <person name="Vagvolgyi C."/>
            <person name="Papp T."/>
            <person name="Martin F.M."/>
            <person name="Miettinen O."/>
            <person name="Hibbett D.S."/>
            <person name="Nagy L.G."/>
        </authorList>
    </citation>
    <scope>NUCLEOTIDE SEQUENCE [LARGE SCALE GENOMIC DNA]</scope>
    <source>
        <strain evidence="2 3">FP101781</strain>
    </source>
</reference>
<dbReference type="InterPro" id="IPR036047">
    <property type="entry name" value="F-box-like_dom_sf"/>
</dbReference>
<gene>
    <name evidence="2" type="ORF">FA13DRAFT_1912954</name>
</gene>
<evidence type="ECO:0000259" key="1">
    <source>
        <dbReference type="Pfam" id="PF12937"/>
    </source>
</evidence>
<organism evidence="2 3">
    <name type="scientific">Coprinellus micaceus</name>
    <name type="common">Glistening ink-cap mushroom</name>
    <name type="synonym">Coprinus micaceus</name>
    <dbReference type="NCBI Taxonomy" id="71717"/>
    <lineage>
        <taxon>Eukaryota</taxon>
        <taxon>Fungi</taxon>
        <taxon>Dikarya</taxon>
        <taxon>Basidiomycota</taxon>
        <taxon>Agaricomycotina</taxon>
        <taxon>Agaricomycetes</taxon>
        <taxon>Agaricomycetidae</taxon>
        <taxon>Agaricales</taxon>
        <taxon>Agaricineae</taxon>
        <taxon>Psathyrellaceae</taxon>
        <taxon>Coprinellus</taxon>
    </lineage>
</organism>
<sequence length="545" mass="61868">MGASAYVGRTAHKRRNRTRHVTRALIALLTRLRSPQNRQRAMALSKPSRLKRKCKNGTSAAVAPDLAVSLPPEILGEIFRLVLPSPPICRADRGEVVGILLVCKEWCNVALNTPRLWANLDLRIRNPTTDYEDIAVWFSRAKGVPKSLDVHRGVELTKACSCAQNSSAKCQFNDPTLAKLMAVGPALARFRIFFDSPMCFPTYMSAITALNNQPDSRPWDKLLSLTLGISLQGISARQNIFQHLPPNLTTFHLHLRPQDVPVHFEIPRTILNRLKEFSISCSWDGPYLLGPLQHCVNAETISIECGARLPKQTWTMGHPKLPANVSPSNPITLPKVRTLTIKMQSRTAPPRFLPLLHFPNLVDLRVRVPGHDTQSRRELYDLFHAFKLLAPSSASPMLRSLTIFHHPYVYELNKQALFDVLAGLPSLTHLTLEDIEFDTHSFLNLHRELRKQPDEPKLLPCLEHLELIHPGGDLFDLESVFDFAKSRRKHRVYADRVKFQEDPDSLKKITIRRWFDHLGKLDLVYRTSPSIQQLKDSFGVVVEKF</sequence>
<dbReference type="OrthoDB" id="3125718at2759"/>
<keyword evidence="3" id="KW-1185">Reference proteome</keyword>
<evidence type="ECO:0000313" key="3">
    <source>
        <dbReference type="Proteomes" id="UP000298030"/>
    </source>
</evidence>
<comment type="caution">
    <text evidence="2">The sequence shown here is derived from an EMBL/GenBank/DDBJ whole genome shotgun (WGS) entry which is preliminary data.</text>
</comment>
<dbReference type="AlphaFoldDB" id="A0A4Y7SQU7"/>
<dbReference type="Gene3D" id="1.20.1280.50">
    <property type="match status" value="1"/>
</dbReference>
<feature type="domain" description="F-box" evidence="1">
    <location>
        <begin position="69"/>
        <end position="123"/>
    </location>
</feature>
<dbReference type="SUPFAM" id="SSF81383">
    <property type="entry name" value="F-box domain"/>
    <property type="match status" value="1"/>
</dbReference>
<protein>
    <recommendedName>
        <fullName evidence="1">F-box domain-containing protein</fullName>
    </recommendedName>
</protein>